<organism evidence="3 4">
    <name type="scientific">Lipingzhangella halophila</name>
    <dbReference type="NCBI Taxonomy" id="1783352"/>
    <lineage>
        <taxon>Bacteria</taxon>
        <taxon>Bacillati</taxon>
        <taxon>Actinomycetota</taxon>
        <taxon>Actinomycetes</taxon>
        <taxon>Streptosporangiales</taxon>
        <taxon>Nocardiopsidaceae</taxon>
        <taxon>Lipingzhangella</taxon>
    </lineage>
</organism>
<name>A0A7W7W572_9ACTN</name>
<dbReference type="InterPro" id="IPR000914">
    <property type="entry name" value="SBP_5_dom"/>
</dbReference>
<reference evidence="3 4" key="1">
    <citation type="submission" date="2020-08" db="EMBL/GenBank/DDBJ databases">
        <title>Sequencing the genomes of 1000 actinobacteria strains.</title>
        <authorList>
            <person name="Klenk H.-P."/>
        </authorList>
    </citation>
    <scope>NUCLEOTIDE SEQUENCE [LARGE SCALE GENOMIC DNA]</scope>
    <source>
        <strain evidence="3 4">DSM 102030</strain>
    </source>
</reference>
<dbReference type="GO" id="GO:0042597">
    <property type="term" value="C:periplasmic space"/>
    <property type="evidence" value="ECO:0007669"/>
    <property type="project" value="UniProtKB-ARBA"/>
</dbReference>
<dbReference type="GO" id="GO:0015833">
    <property type="term" value="P:peptide transport"/>
    <property type="evidence" value="ECO:0007669"/>
    <property type="project" value="TreeGrafter"/>
</dbReference>
<feature type="domain" description="Solute-binding protein family 5" evidence="2">
    <location>
        <begin position="95"/>
        <end position="451"/>
    </location>
</feature>
<dbReference type="AlphaFoldDB" id="A0A7W7W572"/>
<dbReference type="GO" id="GO:0043190">
    <property type="term" value="C:ATP-binding cassette (ABC) transporter complex"/>
    <property type="evidence" value="ECO:0007669"/>
    <property type="project" value="InterPro"/>
</dbReference>
<comment type="caution">
    <text evidence="3">The sequence shown here is derived from an EMBL/GenBank/DDBJ whole genome shotgun (WGS) entry which is preliminary data.</text>
</comment>
<protein>
    <submittedName>
        <fullName evidence="3">Peptide/nickel transport system substrate-binding protein</fullName>
    </submittedName>
</protein>
<dbReference type="SUPFAM" id="SSF53850">
    <property type="entry name" value="Periplasmic binding protein-like II"/>
    <property type="match status" value="1"/>
</dbReference>
<dbReference type="InterPro" id="IPR039424">
    <property type="entry name" value="SBP_5"/>
</dbReference>
<evidence type="ECO:0000256" key="1">
    <source>
        <dbReference type="SAM" id="SignalP"/>
    </source>
</evidence>
<dbReference type="InterPro" id="IPR030678">
    <property type="entry name" value="Peptide/Ni-bd"/>
</dbReference>
<dbReference type="Proteomes" id="UP000523007">
    <property type="component" value="Unassembled WGS sequence"/>
</dbReference>
<dbReference type="PROSITE" id="PS51257">
    <property type="entry name" value="PROKAR_LIPOPROTEIN"/>
    <property type="match status" value="1"/>
</dbReference>
<dbReference type="Gene3D" id="3.10.105.10">
    <property type="entry name" value="Dipeptide-binding Protein, Domain 3"/>
    <property type="match status" value="1"/>
</dbReference>
<keyword evidence="1" id="KW-0732">Signal</keyword>
<proteinExistence type="predicted"/>
<dbReference type="PIRSF" id="PIRSF002741">
    <property type="entry name" value="MppA"/>
    <property type="match status" value="1"/>
</dbReference>
<dbReference type="PANTHER" id="PTHR30290">
    <property type="entry name" value="PERIPLASMIC BINDING COMPONENT OF ABC TRANSPORTER"/>
    <property type="match status" value="1"/>
</dbReference>
<gene>
    <name evidence="3" type="ORF">F4561_005856</name>
</gene>
<dbReference type="GO" id="GO:1904680">
    <property type="term" value="F:peptide transmembrane transporter activity"/>
    <property type="evidence" value="ECO:0007669"/>
    <property type="project" value="TreeGrafter"/>
</dbReference>
<dbReference type="RefSeq" id="WP_184584726.1">
    <property type="nucleotide sequence ID" value="NZ_JACHJT010000002.1"/>
</dbReference>
<dbReference type="EMBL" id="JACHJT010000002">
    <property type="protein sequence ID" value="MBB4934962.1"/>
    <property type="molecule type" value="Genomic_DNA"/>
</dbReference>
<accession>A0A7W7W572</accession>
<evidence type="ECO:0000313" key="4">
    <source>
        <dbReference type="Proteomes" id="UP000523007"/>
    </source>
</evidence>
<keyword evidence="4" id="KW-1185">Reference proteome</keyword>
<dbReference type="Pfam" id="PF00496">
    <property type="entry name" value="SBP_bac_5"/>
    <property type="match status" value="1"/>
</dbReference>
<sequence length="536" mass="58565">MWIWPRQPRPQVRGPLRGTAALALTAALVLTGCAPSAPASTAAGGEHDTEGTVIFYDTSGHATLDPATAANDRNMTNGLMPALYDNLVEFDDDGKPVPGLATDWHYNDDLTEFTLEIREGVRFHDGETLDAEAVAANFERSISLLDQASTTLHGAFDFVTEVEVVDDHTVTMHLDQPNGQIEYWLGKVAGMMISPRAIEESGDGLELDAVGTGPYKLSSFVPNNRARLDRFDDYWDGAEGRPAHLEHHRVSEGQSRLNAVRSGQADLSLIAPRQIPEAENAGLEVLVNEKNSIWTIYLNINRESLSKLKVRRAIMHAIDREGLAEAISYGSGKPATQLVTELSPIYDEELAERYPYDPERARELLAEAGYADGLEISFLLLNTSEYLQLGEALQAMLGEAGIDVQLDVIDLSQNLMFRPPHERGDIMMVRRGAGADALEAYQEVVSSYGTGTQGAPVTPRIDELVEEGRLINADDPDRQELLEDLNEEVVEQAATFPVITRSNVYAYQPGCITGIEPNAGYVTDKLDTVKIAGGCS</sequence>
<evidence type="ECO:0000313" key="3">
    <source>
        <dbReference type="EMBL" id="MBB4934962.1"/>
    </source>
</evidence>
<feature type="signal peptide" evidence="1">
    <location>
        <begin position="1"/>
        <end position="39"/>
    </location>
</feature>
<dbReference type="PANTHER" id="PTHR30290:SF83">
    <property type="entry name" value="ABC TRANSPORTER SUBSTRATE-BINDING PROTEIN"/>
    <property type="match status" value="1"/>
</dbReference>
<dbReference type="Gene3D" id="3.40.190.10">
    <property type="entry name" value="Periplasmic binding protein-like II"/>
    <property type="match status" value="1"/>
</dbReference>
<feature type="chain" id="PRO_5031105146" evidence="1">
    <location>
        <begin position="40"/>
        <end position="536"/>
    </location>
</feature>
<evidence type="ECO:0000259" key="2">
    <source>
        <dbReference type="Pfam" id="PF00496"/>
    </source>
</evidence>